<feature type="non-terminal residue" evidence="1">
    <location>
        <position position="59"/>
    </location>
</feature>
<keyword evidence="2" id="KW-1185">Reference proteome</keyword>
<reference evidence="1" key="1">
    <citation type="journal article" date="2022" name="bioRxiv">
        <title>Sequencing and chromosome-scale assembly of the giantPleurodeles waltlgenome.</title>
        <authorList>
            <person name="Brown T."/>
            <person name="Elewa A."/>
            <person name="Iarovenko S."/>
            <person name="Subramanian E."/>
            <person name="Araus A.J."/>
            <person name="Petzold A."/>
            <person name="Susuki M."/>
            <person name="Suzuki K.-i.T."/>
            <person name="Hayashi T."/>
            <person name="Toyoda A."/>
            <person name="Oliveira C."/>
            <person name="Osipova E."/>
            <person name="Leigh N.D."/>
            <person name="Simon A."/>
            <person name="Yun M.H."/>
        </authorList>
    </citation>
    <scope>NUCLEOTIDE SEQUENCE</scope>
    <source>
        <strain evidence="1">20211129_DDA</strain>
        <tissue evidence="1">Liver</tissue>
    </source>
</reference>
<comment type="caution">
    <text evidence="1">The sequence shown here is derived from an EMBL/GenBank/DDBJ whole genome shotgun (WGS) entry which is preliminary data.</text>
</comment>
<evidence type="ECO:0000313" key="2">
    <source>
        <dbReference type="Proteomes" id="UP001066276"/>
    </source>
</evidence>
<evidence type="ECO:0000313" key="1">
    <source>
        <dbReference type="EMBL" id="KAJ1088998.1"/>
    </source>
</evidence>
<feature type="non-terminal residue" evidence="1">
    <location>
        <position position="1"/>
    </location>
</feature>
<accession>A0AAV7LI14</accession>
<gene>
    <name evidence="1" type="ORF">NDU88_002152</name>
</gene>
<dbReference type="EMBL" id="JANPWB010000015">
    <property type="protein sequence ID" value="KAJ1088998.1"/>
    <property type="molecule type" value="Genomic_DNA"/>
</dbReference>
<dbReference type="Proteomes" id="UP001066276">
    <property type="component" value="Chromosome 11"/>
</dbReference>
<proteinExistence type="predicted"/>
<name>A0AAV7LI14_PLEWA</name>
<protein>
    <submittedName>
        <fullName evidence="1">Uncharacterized protein</fullName>
    </submittedName>
</protein>
<dbReference type="AlphaFoldDB" id="A0AAV7LI14"/>
<sequence length="59" mass="6443">PNIAQSQARGSTSPQLFSSSLEYRSDLKSQVLGPLLIPLSAFEVGKLQRKVSVVYKILP</sequence>
<organism evidence="1 2">
    <name type="scientific">Pleurodeles waltl</name>
    <name type="common">Iberian ribbed newt</name>
    <dbReference type="NCBI Taxonomy" id="8319"/>
    <lineage>
        <taxon>Eukaryota</taxon>
        <taxon>Metazoa</taxon>
        <taxon>Chordata</taxon>
        <taxon>Craniata</taxon>
        <taxon>Vertebrata</taxon>
        <taxon>Euteleostomi</taxon>
        <taxon>Amphibia</taxon>
        <taxon>Batrachia</taxon>
        <taxon>Caudata</taxon>
        <taxon>Salamandroidea</taxon>
        <taxon>Salamandridae</taxon>
        <taxon>Pleurodelinae</taxon>
        <taxon>Pleurodeles</taxon>
    </lineage>
</organism>